<dbReference type="AlphaFoldDB" id="A0A078MIV2"/>
<dbReference type="SUPFAM" id="SSF51905">
    <property type="entry name" value="FAD/NAD(P)-binding domain"/>
    <property type="match status" value="1"/>
</dbReference>
<evidence type="ECO:0000313" key="4">
    <source>
        <dbReference type="EMBL" id="CEA06164.1"/>
    </source>
</evidence>
<keyword evidence="2" id="KW-0560">Oxidoreductase</keyword>
<accession>A0A078MIV2</accession>
<feature type="domain" description="FAD dependent oxidoreductase" evidence="3">
    <location>
        <begin position="4"/>
        <end position="399"/>
    </location>
</feature>
<dbReference type="GO" id="GO:0008718">
    <property type="term" value="F:D-amino-acid dehydrogenase activity"/>
    <property type="evidence" value="ECO:0007669"/>
    <property type="project" value="TreeGrafter"/>
</dbReference>
<dbReference type="GO" id="GO:0055130">
    <property type="term" value="P:D-alanine catabolic process"/>
    <property type="evidence" value="ECO:0007669"/>
    <property type="project" value="TreeGrafter"/>
</dbReference>
<dbReference type="EMBL" id="LM997413">
    <property type="protein sequence ID" value="CEA06164.1"/>
    <property type="molecule type" value="Genomic_DNA"/>
</dbReference>
<dbReference type="Gene3D" id="3.30.9.10">
    <property type="entry name" value="D-Amino Acid Oxidase, subunit A, domain 2"/>
    <property type="match status" value="1"/>
</dbReference>
<protein>
    <submittedName>
        <fullName evidence="4">D-amino acid dehydrogenase small subunit</fullName>
    </submittedName>
</protein>
<dbReference type="NCBIfam" id="NF009074">
    <property type="entry name" value="PRK12409.1"/>
    <property type="match status" value="1"/>
</dbReference>
<dbReference type="GO" id="GO:0005737">
    <property type="term" value="C:cytoplasm"/>
    <property type="evidence" value="ECO:0007669"/>
    <property type="project" value="TreeGrafter"/>
</dbReference>
<gene>
    <name evidence="4" type="ORF">BN1049_02541</name>
</gene>
<dbReference type="InterPro" id="IPR006076">
    <property type="entry name" value="FAD-dep_OxRdtase"/>
</dbReference>
<dbReference type="PANTHER" id="PTHR13847">
    <property type="entry name" value="SARCOSINE DEHYDROGENASE-RELATED"/>
    <property type="match status" value="1"/>
</dbReference>
<evidence type="ECO:0000256" key="2">
    <source>
        <dbReference type="ARBA" id="ARBA00023002"/>
    </source>
</evidence>
<dbReference type="InterPro" id="IPR036188">
    <property type="entry name" value="FAD/NAD-bd_sf"/>
</dbReference>
<proteinExistence type="inferred from homology"/>
<evidence type="ECO:0000256" key="1">
    <source>
        <dbReference type="ARBA" id="ARBA00009410"/>
    </source>
</evidence>
<organism evidence="4">
    <name type="scientific">Pseudomonas saudimassiliensis</name>
    <dbReference type="NCBI Taxonomy" id="1461581"/>
    <lineage>
        <taxon>Bacteria</taxon>
        <taxon>Pseudomonadati</taxon>
        <taxon>Pseudomonadota</taxon>
        <taxon>Gammaproteobacteria</taxon>
        <taxon>Pseudomonadales</taxon>
        <taxon>Pseudomonadaceae</taxon>
        <taxon>Pseudomonas</taxon>
    </lineage>
</organism>
<comment type="similarity">
    <text evidence="1">Belongs to the DadA oxidoreductase family.</text>
</comment>
<name>A0A078MIV2_9PSED</name>
<dbReference type="RefSeq" id="WP_044500415.1">
    <property type="nucleotide sequence ID" value="NZ_LK391969.1"/>
</dbReference>
<reference evidence="4" key="1">
    <citation type="submission" date="2014-07" db="EMBL/GenBank/DDBJ databases">
        <authorList>
            <person name="Urmite Genomes Urmite Genomes"/>
        </authorList>
    </citation>
    <scope>NUCLEOTIDE SEQUENCE</scope>
    <source>
        <strain evidence="4">12M76_air</strain>
    </source>
</reference>
<dbReference type="EMBL" id="LK391969">
    <property type="protein sequence ID" value="CEF27589.1"/>
    <property type="molecule type" value="Genomic_DNA"/>
</dbReference>
<dbReference type="OrthoDB" id="9805337at2"/>
<dbReference type="PANTHER" id="PTHR13847:SF280">
    <property type="entry name" value="D-AMINO ACID DEHYDROGENASE"/>
    <property type="match status" value="1"/>
</dbReference>
<evidence type="ECO:0000259" key="3">
    <source>
        <dbReference type="Pfam" id="PF01266"/>
    </source>
</evidence>
<dbReference type="Gene3D" id="3.50.50.60">
    <property type="entry name" value="FAD/NAD(P)-binding domain"/>
    <property type="match status" value="2"/>
</dbReference>
<dbReference type="GO" id="GO:0005886">
    <property type="term" value="C:plasma membrane"/>
    <property type="evidence" value="ECO:0007669"/>
    <property type="project" value="TreeGrafter"/>
</dbReference>
<dbReference type="PATRIC" id="fig|1461581.3.peg.2506"/>
<sequence>MKTIAVIGGGITGITTAYALAKRGFSVTLLEKHRYAAMETSFANGGQLSASNAEVWNHRSTIIKGLKWMLKSDAPLLVNPKPSWHKLSWFAEFIAAIPAYDRNTIETARLAIAAREHLFSWAEAEGIDFDLKKKGILHIYRNKAGFDHAGRVSQLLAQGGLPRRSVTLEEMRAIEPTLAGQYYGGYYTECDSTGDIHKFTNGLADAIDRLGVRCLYNQDVKAVASDGKRASVTVTTGGTAGDETQHFDGVVVCAGTASRDLARQLGDRVNIYPVKGYSITVNLTDELSRASAPNVSLLDDETKLVSSRLGNDRFRVAGTAEFNGYNRDIRADRIRPLVEWVNECFPGVNTRSVVPWAGLRPMMPNMMPKVGRGKSPCVFYNTGHGHLGWTLSAVTADMIGGVVEQALGSNARVAAAQPSYA</sequence>
<dbReference type="Pfam" id="PF01266">
    <property type="entry name" value="DAO"/>
    <property type="match status" value="1"/>
</dbReference>